<feature type="transmembrane region" description="Helical" evidence="9">
    <location>
        <begin position="567"/>
        <end position="587"/>
    </location>
</feature>
<evidence type="ECO:0000256" key="9">
    <source>
        <dbReference type="SAM" id="Phobius"/>
    </source>
</evidence>
<feature type="transmembrane region" description="Helical" evidence="9">
    <location>
        <begin position="655"/>
        <end position="678"/>
    </location>
</feature>
<dbReference type="PRINTS" id="PR00248">
    <property type="entry name" value="GPCRMGR"/>
</dbReference>
<evidence type="ECO:0000256" key="2">
    <source>
        <dbReference type="ARBA" id="ARBA00022692"/>
    </source>
</evidence>
<dbReference type="InterPro" id="IPR001828">
    <property type="entry name" value="ANF_lig-bd_rcpt"/>
</dbReference>
<dbReference type="EMBL" id="HBHK01009753">
    <property type="protein sequence ID" value="CAD9678201.1"/>
    <property type="molecule type" value="Transcribed_RNA"/>
</dbReference>
<evidence type="ECO:0000256" key="5">
    <source>
        <dbReference type="ARBA" id="ARBA00023136"/>
    </source>
</evidence>
<evidence type="ECO:0000256" key="3">
    <source>
        <dbReference type="ARBA" id="ARBA00022989"/>
    </source>
</evidence>
<dbReference type="GO" id="GO:0004965">
    <property type="term" value="F:G protein-coupled GABA receptor activity"/>
    <property type="evidence" value="ECO:0007669"/>
    <property type="project" value="InterPro"/>
</dbReference>
<dbReference type="Pfam" id="PF00003">
    <property type="entry name" value="7tm_3"/>
    <property type="match status" value="1"/>
</dbReference>
<name>A0A7S2WBQ7_9STRA</name>
<feature type="transmembrane region" description="Helical" evidence="9">
    <location>
        <begin position="524"/>
        <end position="546"/>
    </location>
</feature>
<dbReference type="SUPFAM" id="SSF53822">
    <property type="entry name" value="Periplasmic binding protein-like I"/>
    <property type="match status" value="1"/>
</dbReference>
<feature type="transmembrane region" description="Helical" evidence="9">
    <location>
        <begin position="684"/>
        <end position="706"/>
    </location>
</feature>
<feature type="transmembrane region" description="Helical" evidence="9">
    <location>
        <begin position="452"/>
        <end position="471"/>
    </location>
</feature>
<dbReference type="GO" id="GO:0038039">
    <property type="term" value="C:G protein-coupled receptor heterodimeric complex"/>
    <property type="evidence" value="ECO:0007669"/>
    <property type="project" value="TreeGrafter"/>
</dbReference>
<dbReference type="GO" id="GO:0007214">
    <property type="term" value="P:gamma-aminobutyric acid signaling pathway"/>
    <property type="evidence" value="ECO:0007669"/>
    <property type="project" value="TreeGrafter"/>
</dbReference>
<protein>
    <recommendedName>
        <fullName evidence="10">G-protein coupled receptors family 3 profile domain-containing protein</fullName>
    </recommendedName>
</protein>
<dbReference type="Gene3D" id="3.40.50.2300">
    <property type="match status" value="2"/>
</dbReference>
<dbReference type="PROSITE" id="PS50259">
    <property type="entry name" value="G_PROTEIN_RECEP_F3_4"/>
    <property type="match status" value="1"/>
</dbReference>
<proteinExistence type="predicted"/>
<keyword evidence="4" id="KW-0297">G-protein coupled receptor</keyword>
<evidence type="ECO:0000256" key="4">
    <source>
        <dbReference type="ARBA" id="ARBA00023040"/>
    </source>
</evidence>
<evidence type="ECO:0000256" key="7">
    <source>
        <dbReference type="ARBA" id="ARBA00023180"/>
    </source>
</evidence>
<keyword evidence="7" id="KW-0325">Glycoprotein</keyword>
<keyword evidence="2 9" id="KW-0812">Transmembrane</keyword>
<sequence>MNTTRRISVVLDLTSPNNEPAVTDTASFLVTAFAAIQDCNDRNGHITEAISSQALSGCPGMVFDTVLIDSQLRKDIAIKSVLNEYNKTHVFIGSSISATTLALSSTASALGMPTMTYSASSPLLSDVEIGGELFSRTTASDTQRAVAMIQLLEELKYEQVAMIFQDSAYGIGFRDALREHVDRSQVELHPTAFVPTKSSIRYALEFARVNKMRVLVIIAVNNVHPMIFEVLDELGMITKDHLFVFGDIHVESFAKLKLSDAKKHLLARQMVGIETAWVDTGVKEYQNFAASWKTFQRVLPKVSEKLSRLGLQPITRMTVSKSSFEEYTLRRAPVVYDAVVSVCRALCKTGNHESRETIGKKTHTNILHDEFPGVSGTIRYNRTDNNRDIATIRFATKLFTYSPDGNVRSTLQHAHWTRNEWELGSDFPRVRSSIGFTEDYNYIDAGLMITSYVLSTLLILLTCFWMGWTWQKRRSRVISRSQPVMLIFFLVGILLATISTYFVSPQNAYWYSNLSHWMQNFCCLAFYWFWSVGTSLSFGALLVKLWRIWKIFDNKKLARRTFSNKRACLVVAGIVLVDIILLIVATIHSPLRFTRVVVQKDVFGNTLSSYGACVSSDFEKIAIVLVSYQIFLFLGGVFITFKVRRFDTDYQESRYITISIVSQCQIYLLGIPIAFVFAPENVTVRFLVMYMVIWINNLLLLLVIYLPKHFATRNKNNATTGPRYVAYQKHVPKDNSSNDDSSGYLTKRTKSIACQTPQNNPASFTHKTNLVEVQ</sequence>
<comment type="subcellular location">
    <subcellularLocation>
        <location evidence="1">Membrane</location>
        <topology evidence="1">Multi-pass membrane protein</topology>
    </subcellularLocation>
</comment>
<evidence type="ECO:0000256" key="8">
    <source>
        <dbReference type="ARBA" id="ARBA00023224"/>
    </source>
</evidence>
<feature type="transmembrane region" description="Helical" evidence="9">
    <location>
        <begin position="483"/>
        <end position="504"/>
    </location>
</feature>
<keyword evidence="3 9" id="KW-1133">Transmembrane helix</keyword>
<dbReference type="PANTHER" id="PTHR10519">
    <property type="entry name" value="GABA-B RECEPTOR"/>
    <property type="match status" value="1"/>
</dbReference>
<dbReference type="InterPro" id="IPR000337">
    <property type="entry name" value="GPCR_3"/>
</dbReference>
<dbReference type="InterPro" id="IPR017978">
    <property type="entry name" value="GPCR_3_C"/>
</dbReference>
<evidence type="ECO:0000256" key="6">
    <source>
        <dbReference type="ARBA" id="ARBA00023170"/>
    </source>
</evidence>
<evidence type="ECO:0000256" key="1">
    <source>
        <dbReference type="ARBA" id="ARBA00004141"/>
    </source>
</evidence>
<keyword evidence="5 9" id="KW-0472">Membrane</keyword>
<reference evidence="11" key="1">
    <citation type="submission" date="2021-01" db="EMBL/GenBank/DDBJ databases">
        <authorList>
            <person name="Corre E."/>
            <person name="Pelletier E."/>
            <person name="Niang G."/>
            <person name="Scheremetjew M."/>
            <person name="Finn R."/>
            <person name="Kale V."/>
            <person name="Holt S."/>
            <person name="Cochrane G."/>
            <person name="Meng A."/>
            <person name="Brown T."/>
            <person name="Cohen L."/>
        </authorList>
    </citation>
    <scope>NUCLEOTIDE SEQUENCE</scope>
    <source>
        <strain evidence="11">NY070348D</strain>
    </source>
</reference>
<feature type="transmembrane region" description="Helical" evidence="9">
    <location>
        <begin position="621"/>
        <end position="643"/>
    </location>
</feature>
<accession>A0A7S2WBQ7</accession>
<evidence type="ECO:0000313" key="11">
    <source>
        <dbReference type="EMBL" id="CAD9678201.1"/>
    </source>
</evidence>
<keyword evidence="8" id="KW-0807">Transducer</keyword>
<dbReference type="PANTHER" id="PTHR10519:SF20">
    <property type="entry name" value="G-PROTEIN COUPLED RECEPTOR 156-RELATED"/>
    <property type="match status" value="1"/>
</dbReference>
<evidence type="ECO:0000259" key="10">
    <source>
        <dbReference type="PROSITE" id="PS50259"/>
    </source>
</evidence>
<dbReference type="InterPro" id="IPR028082">
    <property type="entry name" value="Peripla_BP_I"/>
</dbReference>
<keyword evidence="6" id="KW-0675">Receptor</keyword>
<dbReference type="Pfam" id="PF01094">
    <property type="entry name" value="ANF_receptor"/>
    <property type="match status" value="1"/>
</dbReference>
<organism evidence="11">
    <name type="scientific">Mucochytrium quahogii</name>
    <dbReference type="NCBI Taxonomy" id="96639"/>
    <lineage>
        <taxon>Eukaryota</taxon>
        <taxon>Sar</taxon>
        <taxon>Stramenopiles</taxon>
        <taxon>Bigyra</taxon>
        <taxon>Labyrinthulomycetes</taxon>
        <taxon>Thraustochytrida</taxon>
        <taxon>Thraustochytriidae</taxon>
        <taxon>Mucochytrium</taxon>
    </lineage>
</organism>
<gene>
    <name evidence="11" type="ORF">QSP1433_LOCUS6082</name>
</gene>
<dbReference type="PRINTS" id="PR01176">
    <property type="entry name" value="GABABRECEPTR"/>
</dbReference>
<dbReference type="CDD" id="cd15047">
    <property type="entry name" value="7tmC_GABA-B-like"/>
    <property type="match status" value="1"/>
</dbReference>
<feature type="domain" description="G-protein coupled receptors family 3 profile" evidence="10">
    <location>
        <begin position="523"/>
        <end position="708"/>
    </location>
</feature>
<dbReference type="AlphaFoldDB" id="A0A7S2WBQ7"/>
<dbReference type="InterPro" id="IPR002455">
    <property type="entry name" value="GPCR3_GABA-B"/>
</dbReference>